<gene>
    <name evidence="13" type="ORF">DPX39_000007500</name>
</gene>
<comment type="caution">
    <text evidence="13">The sequence shown here is derived from an EMBL/GenBank/DDBJ whole genome shotgun (WGS) entry which is preliminary data.</text>
</comment>
<organism evidence="13 14">
    <name type="scientific">Trypanosoma brucei equiperdum</name>
    <dbReference type="NCBI Taxonomy" id="630700"/>
    <lineage>
        <taxon>Eukaryota</taxon>
        <taxon>Discoba</taxon>
        <taxon>Euglenozoa</taxon>
        <taxon>Kinetoplastea</taxon>
        <taxon>Metakinetoplastina</taxon>
        <taxon>Trypanosomatida</taxon>
        <taxon>Trypanosomatidae</taxon>
        <taxon>Trypanosoma</taxon>
    </lineage>
</organism>
<dbReference type="InterPro" id="IPR025932">
    <property type="entry name" value="Trypano_VSG_B_N_dom"/>
</dbReference>
<evidence type="ECO:0000256" key="6">
    <source>
        <dbReference type="ARBA" id="ARBA00023136"/>
    </source>
</evidence>
<evidence type="ECO:0000256" key="9">
    <source>
        <dbReference type="SAM" id="Coils"/>
    </source>
</evidence>
<feature type="coiled-coil region" evidence="9">
    <location>
        <begin position="359"/>
        <end position="393"/>
    </location>
</feature>
<feature type="domain" description="Trypanosome variant surface glycoprotein B-type N-terminal" evidence="12">
    <location>
        <begin position="33"/>
        <end position="380"/>
    </location>
</feature>
<keyword evidence="3" id="KW-1003">Cell membrane</keyword>
<feature type="compositionally biased region" description="Low complexity" evidence="10">
    <location>
        <begin position="451"/>
        <end position="463"/>
    </location>
</feature>
<evidence type="ECO:0000259" key="12">
    <source>
        <dbReference type="Pfam" id="PF13206"/>
    </source>
</evidence>
<reference evidence="13 14" key="1">
    <citation type="submission" date="2018-09" db="EMBL/GenBank/DDBJ databases">
        <title>whole genome sequence of T. equiperdum IVM-t1 strain.</title>
        <authorList>
            <person name="Suganuma K."/>
        </authorList>
    </citation>
    <scope>NUCLEOTIDE SEQUENCE [LARGE SCALE GENOMIC DNA]</scope>
    <source>
        <strain evidence="13 14">IVM-t1</strain>
    </source>
</reference>
<dbReference type="Proteomes" id="UP000266743">
    <property type="component" value="Unassembled WGS sequence"/>
</dbReference>
<feature type="region of interest" description="Disordered" evidence="10">
    <location>
        <begin position="193"/>
        <end position="217"/>
    </location>
</feature>
<dbReference type="Pfam" id="PF13206">
    <property type="entry name" value="VSG_B"/>
    <property type="match status" value="1"/>
</dbReference>
<evidence type="ECO:0000259" key="11">
    <source>
        <dbReference type="Pfam" id="PF10659"/>
    </source>
</evidence>
<proteinExistence type="predicted"/>
<keyword evidence="6" id="KW-0472">Membrane</keyword>
<keyword evidence="8" id="KW-0449">Lipoprotein</keyword>
<feature type="compositionally biased region" description="Polar residues" evidence="10">
    <location>
        <begin position="398"/>
        <end position="407"/>
    </location>
</feature>
<keyword evidence="7" id="KW-0325">Glycoprotein</keyword>
<sequence length="511" mass="53627">MPKATPKRGNGSVATSRVIAATACFLAASGIDGAKPSKGENAAAFATLCLAINSALNPKVPAQLTTQASEVLDFAAAVNLTTIGSDALTDVIDNHDKTNDKLKPNSIQSKTCAADKWDFCTRGGRKAKELKDNSEFKALRQAVISPAQVTQIVKTVAAIKEIAKEITKQTEAASGPEVSGELNEALYGAKNEPDTMTVTTSGSDRKTTCGDTATADSGKKAGKSLAKDALSLCAKDTAQSTNNACATEAKYELQVTAAANTNAKADWGKLKEACEARATPNDGTPEAIQAAVSAFIREIAGTKSTGKKINILGQLHGAGSGGCDGAADSTNGGACVYYGTAQGNGGISKIEWLKKMDSAAEKLKEAHVAEARAQNLEQHLIELNRTLARITSNINNVVPTSTMTTQNKGKDKSTEGSEQRCDKHTDKTEEQCKSLGCDHDAENKKCKPKAGTENTTAETGEQTSTETKKCSDKKSEAVCKDGCKWDGKECKDSSIIVNKKLALMTAATFMR</sequence>
<feature type="compositionally biased region" description="Basic and acidic residues" evidence="10">
    <location>
        <begin position="408"/>
        <end position="425"/>
    </location>
</feature>
<evidence type="ECO:0000256" key="3">
    <source>
        <dbReference type="ARBA" id="ARBA00022475"/>
    </source>
</evidence>
<dbReference type="AlphaFoldDB" id="A0A3L6KS74"/>
<keyword evidence="4" id="KW-0336">GPI-anchor</keyword>
<evidence type="ECO:0000256" key="2">
    <source>
        <dbReference type="ARBA" id="ARBA00004609"/>
    </source>
</evidence>
<accession>A0A3L6KS74</accession>
<dbReference type="Pfam" id="PF10659">
    <property type="entry name" value="Trypan_glycop_C"/>
    <property type="match status" value="1"/>
</dbReference>
<evidence type="ECO:0000256" key="7">
    <source>
        <dbReference type="ARBA" id="ARBA00023180"/>
    </source>
</evidence>
<feature type="region of interest" description="Disordered" evidence="10">
    <location>
        <begin position="398"/>
        <end position="425"/>
    </location>
</feature>
<comment type="subcellular location">
    <subcellularLocation>
        <location evidence="2">Cell membrane</location>
        <topology evidence="2">Lipid-anchor</topology>
        <topology evidence="2">GPI-anchor</topology>
    </subcellularLocation>
</comment>
<keyword evidence="5" id="KW-0732">Signal</keyword>
<evidence type="ECO:0000256" key="8">
    <source>
        <dbReference type="ARBA" id="ARBA00023288"/>
    </source>
</evidence>
<evidence type="ECO:0000313" key="13">
    <source>
        <dbReference type="EMBL" id="RHW67369.1"/>
    </source>
</evidence>
<feature type="region of interest" description="Disordered" evidence="10">
    <location>
        <begin position="443"/>
        <end position="463"/>
    </location>
</feature>
<dbReference type="InterPro" id="IPR019609">
    <property type="entry name" value="Variant_surf_glycoprt_trypan_C"/>
</dbReference>
<evidence type="ECO:0000256" key="4">
    <source>
        <dbReference type="ARBA" id="ARBA00022622"/>
    </source>
</evidence>
<keyword evidence="9" id="KW-0175">Coiled coil</keyword>
<dbReference type="EMBL" id="QSBY01000013">
    <property type="protein sequence ID" value="RHW67369.1"/>
    <property type="molecule type" value="Genomic_DNA"/>
</dbReference>
<dbReference type="GO" id="GO:0098552">
    <property type="term" value="C:side of membrane"/>
    <property type="evidence" value="ECO:0007669"/>
    <property type="project" value="UniProtKB-KW"/>
</dbReference>
<name>A0A3L6KS74_9TRYP</name>
<comment type="function">
    <text evidence="1">VSG forms a coat on the surface of the parasite. The trypanosome evades the immune response of the host by expressing a series of antigenically distinct VSGs from an estimated 1000 VSG genes.</text>
</comment>
<evidence type="ECO:0000256" key="10">
    <source>
        <dbReference type="SAM" id="MobiDB-lite"/>
    </source>
</evidence>
<dbReference type="Gene3D" id="3.30.1680.40">
    <property type="match status" value="1"/>
</dbReference>
<evidence type="ECO:0000313" key="14">
    <source>
        <dbReference type="Proteomes" id="UP000266743"/>
    </source>
</evidence>
<evidence type="ECO:0000256" key="5">
    <source>
        <dbReference type="ARBA" id="ARBA00022729"/>
    </source>
</evidence>
<feature type="domain" description="Trypanosome variant surface glycoprotein C-terminal" evidence="11">
    <location>
        <begin position="421"/>
        <end position="507"/>
    </location>
</feature>
<evidence type="ECO:0000256" key="1">
    <source>
        <dbReference type="ARBA" id="ARBA00002523"/>
    </source>
</evidence>
<protein>
    <submittedName>
        <fullName evidence="13">Trypanosomal VSG domain</fullName>
    </submittedName>
</protein>
<dbReference type="GO" id="GO:0005886">
    <property type="term" value="C:plasma membrane"/>
    <property type="evidence" value="ECO:0007669"/>
    <property type="project" value="UniProtKB-SubCell"/>
</dbReference>